<sequence>MSVWSFIGVLLVQVFIGGQLMMFSVFYFSAEHHPALTLAASQGLTYLSLSFAGSLVVSAIVSIYRYISTSGQMPYPIFYVSWFLLAALVVYWLVVTTFFRA</sequence>
<name>A0AB39HFA6_9VIBR</name>
<keyword evidence="1" id="KW-0812">Transmembrane</keyword>
<reference evidence="2" key="1">
    <citation type="submission" date="2024-07" db="EMBL/GenBank/DDBJ databases">
        <title>Genome Analysis of a Potential Novel Vibrio Species Secreting pH- and Thermo-stable Alginate Lyase and its Application in Producing Alginate Oligosaccharides.</title>
        <authorList>
            <person name="Huang H."/>
            <person name="Bao K."/>
        </authorList>
    </citation>
    <scope>NUCLEOTIDE SEQUENCE</scope>
    <source>
        <strain evidence="2">HB236076</strain>
    </source>
</reference>
<evidence type="ECO:0000313" key="2">
    <source>
        <dbReference type="EMBL" id="XDK24593.1"/>
    </source>
</evidence>
<feature type="transmembrane region" description="Helical" evidence="1">
    <location>
        <begin position="6"/>
        <end position="28"/>
    </location>
</feature>
<keyword evidence="1" id="KW-1133">Transmembrane helix</keyword>
<feature type="transmembrane region" description="Helical" evidence="1">
    <location>
        <begin position="49"/>
        <end position="67"/>
    </location>
</feature>
<dbReference type="KEGG" id="vih:AB0763_10350"/>
<accession>A0AB39HFA6</accession>
<gene>
    <name evidence="2" type="ORF">AB0763_10350</name>
</gene>
<dbReference type="AlphaFoldDB" id="A0AB39HFA6"/>
<dbReference type="RefSeq" id="WP_306100761.1">
    <property type="nucleotide sequence ID" value="NZ_CP162601.1"/>
</dbReference>
<organism evidence="2">
    <name type="scientific">Vibrio sp. HB236076</name>
    <dbReference type="NCBI Taxonomy" id="3232307"/>
    <lineage>
        <taxon>Bacteria</taxon>
        <taxon>Pseudomonadati</taxon>
        <taxon>Pseudomonadota</taxon>
        <taxon>Gammaproteobacteria</taxon>
        <taxon>Vibrionales</taxon>
        <taxon>Vibrionaceae</taxon>
        <taxon>Vibrio</taxon>
    </lineage>
</organism>
<keyword evidence="1" id="KW-0472">Membrane</keyword>
<protein>
    <submittedName>
        <fullName evidence="2">Uncharacterized protein</fullName>
    </submittedName>
</protein>
<proteinExistence type="predicted"/>
<evidence type="ECO:0000256" key="1">
    <source>
        <dbReference type="SAM" id="Phobius"/>
    </source>
</evidence>
<feature type="transmembrane region" description="Helical" evidence="1">
    <location>
        <begin position="79"/>
        <end position="99"/>
    </location>
</feature>
<dbReference type="EMBL" id="CP162601">
    <property type="protein sequence ID" value="XDK24593.1"/>
    <property type="molecule type" value="Genomic_DNA"/>
</dbReference>